<evidence type="ECO:0000313" key="7">
    <source>
        <dbReference type="Proteomes" id="UP001168821"/>
    </source>
</evidence>
<name>A0AA38I3F1_9CUCU</name>
<dbReference type="EMBL" id="JALNTZ010000006">
    <property type="protein sequence ID" value="KAJ3648676.1"/>
    <property type="molecule type" value="Genomic_DNA"/>
</dbReference>
<gene>
    <name evidence="6" type="ORF">Zmor_020461</name>
</gene>
<dbReference type="AlphaFoldDB" id="A0AA38I3F1"/>
<feature type="domain" description="EF-hand" evidence="5">
    <location>
        <begin position="148"/>
        <end position="183"/>
    </location>
</feature>
<sequence length="191" mass="22330">MGSTSSAFSHLTEDILDEYSMLTYLSKTEILNLYKTFTNLGNENLQNFNYRYSIPQIEEAFPQLKFNPFKDRIYKVFSSQKDDRLSFEDILDLCSVMSQKCPDKVKAAWAFRVFDFDEDSAVGEEDLMKVIDRLTDYHKSGNRIEENHQKHIIQVLLKEMDLEANGTIGQSEFEHAVGKMSDFPQSFRFRF</sequence>
<keyword evidence="4" id="KW-0460">Magnesium</keyword>
<dbReference type="PANTHER" id="PTHR45791">
    <property type="entry name" value="CALCIUM AND INTEGRIN BINDING FAMILY MEMBER 2"/>
    <property type="match status" value="1"/>
</dbReference>
<protein>
    <recommendedName>
        <fullName evidence="5">EF-hand domain-containing protein</fullName>
    </recommendedName>
</protein>
<evidence type="ECO:0000256" key="4">
    <source>
        <dbReference type="ARBA" id="ARBA00022842"/>
    </source>
</evidence>
<dbReference type="InterPro" id="IPR011992">
    <property type="entry name" value="EF-hand-dom_pair"/>
</dbReference>
<reference evidence="6" key="1">
    <citation type="journal article" date="2023" name="G3 (Bethesda)">
        <title>Whole genome assemblies of Zophobas morio and Tenebrio molitor.</title>
        <authorList>
            <person name="Kaur S."/>
            <person name="Stinson S.A."/>
            <person name="diCenzo G.C."/>
        </authorList>
    </citation>
    <scope>NUCLEOTIDE SEQUENCE</scope>
    <source>
        <strain evidence="6">QUZm001</strain>
    </source>
</reference>
<dbReference type="PANTHER" id="PTHR45791:SF9">
    <property type="entry name" value="FREQUENIN-1-LIKE PROTEIN"/>
    <property type="match status" value="1"/>
</dbReference>
<keyword evidence="7" id="KW-1185">Reference proteome</keyword>
<accession>A0AA38I3F1</accession>
<keyword evidence="2" id="KW-0677">Repeat</keyword>
<dbReference type="Pfam" id="PF13499">
    <property type="entry name" value="EF-hand_7"/>
    <property type="match status" value="1"/>
</dbReference>
<evidence type="ECO:0000256" key="1">
    <source>
        <dbReference type="ARBA" id="ARBA00022723"/>
    </source>
</evidence>
<dbReference type="GO" id="GO:0000287">
    <property type="term" value="F:magnesium ion binding"/>
    <property type="evidence" value="ECO:0007669"/>
    <property type="project" value="TreeGrafter"/>
</dbReference>
<dbReference type="Gene3D" id="1.10.238.10">
    <property type="entry name" value="EF-hand"/>
    <property type="match status" value="2"/>
</dbReference>
<dbReference type="FunFam" id="1.10.238.10:FF:000079">
    <property type="entry name" value="Calcium and integrin-binding family member 2"/>
    <property type="match status" value="1"/>
</dbReference>
<proteinExistence type="predicted"/>
<evidence type="ECO:0000256" key="3">
    <source>
        <dbReference type="ARBA" id="ARBA00022837"/>
    </source>
</evidence>
<comment type="caution">
    <text evidence="6">The sequence shown here is derived from an EMBL/GenBank/DDBJ whole genome shotgun (WGS) entry which is preliminary data.</text>
</comment>
<dbReference type="InterPro" id="IPR002048">
    <property type="entry name" value="EF_hand_dom"/>
</dbReference>
<organism evidence="6 7">
    <name type="scientific">Zophobas morio</name>
    <dbReference type="NCBI Taxonomy" id="2755281"/>
    <lineage>
        <taxon>Eukaryota</taxon>
        <taxon>Metazoa</taxon>
        <taxon>Ecdysozoa</taxon>
        <taxon>Arthropoda</taxon>
        <taxon>Hexapoda</taxon>
        <taxon>Insecta</taxon>
        <taxon>Pterygota</taxon>
        <taxon>Neoptera</taxon>
        <taxon>Endopterygota</taxon>
        <taxon>Coleoptera</taxon>
        <taxon>Polyphaga</taxon>
        <taxon>Cucujiformia</taxon>
        <taxon>Tenebrionidae</taxon>
        <taxon>Zophobas</taxon>
    </lineage>
</organism>
<keyword evidence="1" id="KW-0479">Metal-binding</keyword>
<evidence type="ECO:0000313" key="6">
    <source>
        <dbReference type="EMBL" id="KAJ3648676.1"/>
    </source>
</evidence>
<evidence type="ECO:0000259" key="5">
    <source>
        <dbReference type="PROSITE" id="PS50222"/>
    </source>
</evidence>
<dbReference type="InterPro" id="IPR051433">
    <property type="entry name" value="CIBP"/>
</dbReference>
<dbReference type="Proteomes" id="UP001168821">
    <property type="component" value="Unassembled WGS sequence"/>
</dbReference>
<dbReference type="GO" id="GO:0005509">
    <property type="term" value="F:calcium ion binding"/>
    <property type="evidence" value="ECO:0007669"/>
    <property type="project" value="InterPro"/>
</dbReference>
<keyword evidence="3" id="KW-0106">Calcium</keyword>
<dbReference type="PROSITE" id="PS50222">
    <property type="entry name" value="EF_HAND_2"/>
    <property type="match status" value="1"/>
</dbReference>
<dbReference type="SUPFAM" id="SSF47473">
    <property type="entry name" value="EF-hand"/>
    <property type="match status" value="1"/>
</dbReference>
<evidence type="ECO:0000256" key="2">
    <source>
        <dbReference type="ARBA" id="ARBA00022737"/>
    </source>
</evidence>
<dbReference type="SMART" id="SM00054">
    <property type="entry name" value="EFh"/>
    <property type="match status" value="2"/>
</dbReference>